<dbReference type="InterPro" id="IPR019251">
    <property type="entry name" value="DUF2231_TM"/>
</dbReference>
<dbReference type="AlphaFoldDB" id="A0A8J3QUZ9"/>
<accession>A0A8J3QUZ9</accession>
<evidence type="ECO:0000256" key="1">
    <source>
        <dbReference type="SAM" id="Phobius"/>
    </source>
</evidence>
<proteinExistence type="predicted"/>
<feature type="domain" description="DUF2231" evidence="2">
    <location>
        <begin position="9"/>
        <end position="145"/>
    </location>
</feature>
<evidence type="ECO:0000259" key="2">
    <source>
        <dbReference type="Pfam" id="PF09990"/>
    </source>
</evidence>
<keyword evidence="4" id="KW-1185">Reference proteome</keyword>
<feature type="transmembrane region" description="Helical" evidence="1">
    <location>
        <begin position="82"/>
        <end position="101"/>
    </location>
</feature>
<protein>
    <submittedName>
        <fullName evidence="3">Membrane protein</fullName>
    </submittedName>
</protein>
<name>A0A8J3QUZ9_9ACTN</name>
<comment type="caution">
    <text evidence="3">The sequence shown here is derived from an EMBL/GenBank/DDBJ whole genome shotgun (WGS) entry which is preliminary data.</text>
</comment>
<keyword evidence="1" id="KW-0472">Membrane</keyword>
<evidence type="ECO:0000313" key="3">
    <source>
        <dbReference type="EMBL" id="GIH17985.1"/>
    </source>
</evidence>
<dbReference type="EMBL" id="BONZ01000061">
    <property type="protein sequence ID" value="GIH17985.1"/>
    <property type="molecule type" value="Genomic_DNA"/>
</dbReference>
<dbReference type="Proteomes" id="UP000642748">
    <property type="component" value="Unassembled WGS sequence"/>
</dbReference>
<dbReference type="RefSeq" id="WP_203921511.1">
    <property type="nucleotide sequence ID" value="NZ_BONZ01000061.1"/>
</dbReference>
<reference evidence="3" key="1">
    <citation type="submission" date="2021-01" db="EMBL/GenBank/DDBJ databases">
        <title>Whole genome shotgun sequence of Rugosimonospora africana NBRC 104875.</title>
        <authorList>
            <person name="Komaki H."/>
            <person name="Tamura T."/>
        </authorList>
    </citation>
    <scope>NUCLEOTIDE SEQUENCE</scope>
    <source>
        <strain evidence="3">NBRC 104875</strain>
    </source>
</reference>
<keyword evidence="1" id="KW-1133">Transmembrane helix</keyword>
<feature type="transmembrane region" description="Helical" evidence="1">
    <location>
        <begin position="48"/>
        <end position="70"/>
    </location>
</feature>
<gene>
    <name evidence="3" type="ORF">Raf01_61570</name>
</gene>
<organism evidence="3 4">
    <name type="scientific">Rugosimonospora africana</name>
    <dbReference type="NCBI Taxonomy" id="556532"/>
    <lineage>
        <taxon>Bacteria</taxon>
        <taxon>Bacillati</taxon>
        <taxon>Actinomycetota</taxon>
        <taxon>Actinomycetes</taxon>
        <taxon>Micromonosporales</taxon>
        <taxon>Micromonosporaceae</taxon>
        <taxon>Rugosimonospora</taxon>
    </lineage>
</organism>
<sequence>MQTRAKALGHQIHPMLVTFPLGLLATGVIFDIVYLATDRHGFEIAAAYTIGAGVIGGLLAGLFGMIDAAAIPSRTRAKRIGLLHGLGNVVALVLFGISWILREQGVAWHASAVALILGFVGIVLLAGTSWLGGELVERLGVGVDPNADVNASSSLSSQHGGLTSH</sequence>
<feature type="transmembrane region" description="Helical" evidence="1">
    <location>
        <begin position="107"/>
        <end position="131"/>
    </location>
</feature>
<keyword evidence="1" id="KW-0812">Transmembrane</keyword>
<feature type="transmembrane region" description="Helical" evidence="1">
    <location>
        <begin position="12"/>
        <end position="36"/>
    </location>
</feature>
<dbReference type="Pfam" id="PF09990">
    <property type="entry name" value="DUF2231"/>
    <property type="match status" value="1"/>
</dbReference>
<evidence type="ECO:0000313" key="4">
    <source>
        <dbReference type="Proteomes" id="UP000642748"/>
    </source>
</evidence>